<feature type="compositionally biased region" description="Polar residues" evidence="1">
    <location>
        <begin position="237"/>
        <end position="247"/>
    </location>
</feature>
<keyword evidence="4" id="KW-1185">Reference proteome</keyword>
<comment type="caution">
    <text evidence="3">The sequence shown here is derived from an EMBL/GenBank/DDBJ whole genome shotgun (WGS) entry which is preliminary data.</text>
</comment>
<feature type="transmembrane region" description="Helical" evidence="2">
    <location>
        <begin position="110"/>
        <end position="134"/>
    </location>
</feature>
<gene>
    <name evidence="3" type="ORF">MATL_G00104930</name>
</gene>
<evidence type="ECO:0000313" key="3">
    <source>
        <dbReference type="EMBL" id="KAG7472091.1"/>
    </source>
</evidence>
<evidence type="ECO:0000313" key="4">
    <source>
        <dbReference type="Proteomes" id="UP001046870"/>
    </source>
</evidence>
<proteinExistence type="predicted"/>
<dbReference type="OrthoDB" id="5917255at2759"/>
<evidence type="ECO:0000256" key="2">
    <source>
        <dbReference type="SAM" id="Phobius"/>
    </source>
</evidence>
<sequence>MSATWRKDGETLYDGQSFLKRPADLTFWAGAWAHLECAVEGHPTNFPASHECCIHVMPDDDIFFVAHVTVEDVGVYSYTTRNAAGRLSPKATLTVLAVVPDAGRDDSWTAVGMMIDVVACCTVGTSLLWAVVIYRMHRKSKDYSIASTASCPLKVRWPKHRRATAARMLEATGGSWPHRPTVMSPKAQTINQAVFGGREDSAPVPHLAVPSQQPVTVHEEEEGAKQGEGAGPLGPPHTTTQQCLLQD</sequence>
<dbReference type="Gene3D" id="2.60.40.10">
    <property type="entry name" value="Immunoglobulins"/>
    <property type="match status" value="1"/>
</dbReference>
<organism evidence="3 4">
    <name type="scientific">Megalops atlanticus</name>
    <name type="common">Tarpon</name>
    <name type="synonym">Clupea gigantea</name>
    <dbReference type="NCBI Taxonomy" id="7932"/>
    <lineage>
        <taxon>Eukaryota</taxon>
        <taxon>Metazoa</taxon>
        <taxon>Chordata</taxon>
        <taxon>Craniata</taxon>
        <taxon>Vertebrata</taxon>
        <taxon>Euteleostomi</taxon>
        <taxon>Actinopterygii</taxon>
        <taxon>Neopterygii</taxon>
        <taxon>Teleostei</taxon>
        <taxon>Elopiformes</taxon>
        <taxon>Megalopidae</taxon>
        <taxon>Megalops</taxon>
    </lineage>
</organism>
<dbReference type="Proteomes" id="UP001046870">
    <property type="component" value="Chromosome 8"/>
</dbReference>
<dbReference type="EMBL" id="JAFDVH010000008">
    <property type="protein sequence ID" value="KAG7472091.1"/>
    <property type="molecule type" value="Genomic_DNA"/>
</dbReference>
<keyword evidence="2" id="KW-0472">Membrane</keyword>
<name>A0A9D3Q3C5_MEGAT</name>
<reference evidence="3" key="1">
    <citation type="submission" date="2021-01" db="EMBL/GenBank/DDBJ databases">
        <authorList>
            <person name="Zahm M."/>
            <person name="Roques C."/>
            <person name="Cabau C."/>
            <person name="Klopp C."/>
            <person name="Donnadieu C."/>
            <person name="Jouanno E."/>
            <person name="Lampietro C."/>
            <person name="Louis A."/>
            <person name="Herpin A."/>
            <person name="Echchiki A."/>
            <person name="Berthelot C."/>
            <person name="Parey E."/>
            <person name="Roest-Crollius H."/>
            <person name="Braasch I."/>
            <person name="Postlethwait J."/>
            <person name="Bobe J."/>
            <person name="Montfort J."/>
            <person name="Bouchez O."/>
            <person name="Begum T."/>
            <person name="Mejri S."/>
            <person name="Adams A."/>
            <person name="Chen W.-J."/>
            <person name="Guiguen Y."/>
        </authorList>
    </citation>
    <scope>NUCLEOTIDE SEQUENCE</scope>
    <source>
        <strain evidence="3">YG-15Mar2019-1</strain>
        <tissue evidence="3">Brain</tissue>
    </source>
</reference>
<dbReference type="AlphaFoldDB" id="A0A9D3Q3C5"/>
<dbReference type="InterPro" id="IPR036179">
    <property type="entry name" value="Ig-like_dom_sf"/>
</dbReference>
<dbReference type="SUPFAM" id="SSF48726">
    <property type="entry name" value="Immunoglobulin"/>
    <property type="match status" value="1"/>
</dbReference>
<protein>
    <submittedName>
        <fullName evidence="3">Uncharacterized protein</fullName>
    </submittedName>
</protein>
<feature type="region of interest" description="Disordered" evidence="1">
    <location>
        <begin position="206"/>
        <end position="247"/>
    </location>
</feature>
<dbReference type="InterPro" id="IPR013783">
    <property type="entry name" value="Ig-like_fold"/>
</dbReference>
<keyword evidence="2" id="KW-1133">Transmembrane helix</keyword>
<accession>A0A9D3Q3C5</accession>
<evidence type="ECO:0000256" key="1">
    <source>
        <dbReference type="SAM" id="MobiDB-lite"/>
    </source>
</evidence>
<keyword evidence="2" id="KW-0812">Transmembrane</keyword>